<accession>A0A2X3GS17</accession>
<dbReference type="AlphaFoldDB" id="A0A2X3GS17"/>
<evidence type="ECO:0000313" key="2">
    <source>
        <dbReference type="Proteomes" id="UP000251123"/>
    </source>
</evidence>
<name>A0A2X3GS17_KLEPN</name>
<dbReference type="EMBL" id="UASN01000023">
    <property type="protein sequence ID" value="SQC71258.1"/>
    <property type="molecule type" value="Genomic_DNA"/>
</dbReference>
<sequence>MRATILRQCEQAQLAVNNVGQTLRGSGVDRPGAGHRGLRITMPLLQTVRNELPR</sequence>
<dbReference type="Proteomes" id="UP000251123">
    <property type="component" value="Unassembled WGS sequence"/>
</dbReference>
<protein>
    <submittedName>
        <fullName evidence="1">Nitrogen assimilation transcriptional regulator</fullName>
    </submittedName>
</protein>
<organism evidence="1 2">
    <name type="scientific">Klebsiella pneumoniae</name>
    <dbReference type="NCBI Taxonomy" id="573"/>
    <lineage>
        <taxon>Bacteria</taxon>
        <taxon>Pseudomonadati</taxon>
        <taxon>Pseudomonadota</taxon>
        <taxon>Gammaproteobacteria</taxon>
        <taxon>Enterobacterales</taxon>
        <taxon>Enterobacteriaceae</taxon>
        <taxon>Klebsiella/Raoultella group</taxon>
        <taxon>Klebsiella</taxon>
        <taxon>Klebsiella pneumoniae complex</taxon>
    </lineage>
</organism>
<proteinExistence type="predicted"/>
<reference evidence="1 2" key="1">
    <citation type="submission" date="2018-06" db="EMBL/GenBank/DDBJ databases">
        <authorList>
            <consortium name="Pathogen Informatics"/>
            <person name="Doyle S."/>
        </authorList>
    </citation>
    <scope>NUCLEOTIDE SEQUENCE [LARGE SCALE GENOMIC DNA]</scope>
    <source>
        <strain evidence="1 2">NCTC9601</strain>
    </source>
</reference>
<evidence type="ECO:0000313" key="1">
    <source>
        <dbReference type="EMBL" id="SQC71258.1"/>
    </source>
</evidence>
<gene>
    <name evidence="1" type="ORF">NCTC9601_06461</name>
</gene>